<feature type="coiled-coil region" evidence="9">
    <location>
        <begin position="298"/>
        <end position="325"/>
    </location>
</feature>
<dbReference type="Proteomes" id="UP000492821">
    <property type="component" value="Unassembled WGS sequence"/>
</dbReference>
<evidence type="ECO:0000256" key="6">
    <source>
        <dbReference type="ARBA" id="ARBA00023010"/>
    </source>
</evidence>
<keyword evidence="7" id="KW-0906">Nuclear pore complex</keyword>
<feature type="compositionally biased region" description="Low complexity" evidence="10">
    <location>
        <begin position="62"/>
        <end position="77"/>
    </location>
</feature>
<dbReference type="GO" id="GO:0006405">
    <property type="term" value="P:RNA export from nucleus"/>
    <property type="evidence" value="ECO:0007669"/>
    <property type="project" value="TreeGrafter"/>
</dbReference>
<evidence type="ECO:0000256" key="5">
    <source>
        <dbReference type="ARBA" id="ARBA00022927"/>
    </source>
</evidence>
<evidence type="ECO:0000256" key="4">
    <source>
        <dbReference type="ARBA" id="ARBA00022816"/>
    </source>
</evidence>
<keyword evidence="9" id="KW-0175">Coiled coil</keyword>
<dbReference type="InterPro" id="IPR026010">
    <property type="entry name" value="NSP1/NUP62"/>
</dbReference>
<dbReference type="GO" id="GO:0006606">
    <property type="term" value="P:protein import into nucleus"/>
    <property type="evidence" value="ECO:0007669"/>
    <property type="project" value="TreeGrafter"/>
</dbReference>
<keyword evidence="3" id="KW-0813">Transport</keyword>
<evidence type="ECO:0000256" key="7">
    <source>
        <dbReference type="ARBA" id="ARBA00023132"/>
    </source>
</evidence>
<feature type="compositionally biased region" description="Low complexity" evidence="10">
    <location>
        <begin position="85"/>
        <end position="101"/>
    </location>
</feature>
<comment type="subcellular location">
    <subcellularLocation>
        <location evidence="1">Nucleus</location>
        <location evidence="1">Nuclear pore complex</location>
    </subcellularLocation>
</comment>
<feature type="domain" description="Nucleoporin NSP1-like C-terminal" evidence="11">
    <location>
        <begin position="182"/>
        <end position="280"/>
    </location>
</feature>
<reference evidence="12" key="1">
    <citation type="journal article" date="2013" name="Genetics">
        <title>The draft genome and transcriptome of Panagrellus redivivus are shaped by the harsh demands of a free-living lifestyle.</title>
        <authorList>
            <person name="Srinivasan J."/>
            <person name="Dillman A.R."/>
            <person name="Macchietto M.G."/>
            <person name="Heikkinen L."/>
            <person name="Lakso M."/>
            <person name="Fracchia K.M."/>
            <person name="Antoshechkin I."/>
            <person name="Mortazavi A."/>
            <person name="Wong G."/>
            <person name="Sternberg P.W."/>
        </authorList>
    </citation>
    <scope>NUCLEOTIDE SEQUENCE [LARGE SCALE GENOMIC DNA]</scope>
    <source>
        <strain evidence="12">MT8872</strain>
    </source>
</reference>
<keyword evidence="5" id="KW-0653">Protein transport</keyword>
<feature type="coiled-coil region" evidence="9">
    <location>
        <begin position="187"/>
        <end position="249"/>
    </location>
</feature>
<evidence type="ECO:0000256" key="10">
    <source>
        <dbReference type="SAM" id="MobiDB-lite"/>
    </source>
</evidence>
<dbReference type="GO" id="GO:0017056">
    <property type="term" value="F:structural constituent of nuclear pore"/>
    <property type="evidence" value="ECO:0007669"/>
    <property type="project" value="InterPro"/>
</dbReference>
<feature type="region of interest" description="Disordered" evidence="10">
    <location>
        <begin position="56"/>
        <end position="105"/>
    </location>
</feature>
<evidence type="ECO:0000256" key="8">
    <source>
        <dbReference type="ARBA" id="ARBA00023242"/>
    </source>
</evidence>
<dbReference type="GO" id="GO:0044613">
    <property type="term" value="C:nuclear pore central transport channel"/>
    <property type="evidence" value="ECO:0007669"/>
    <property type="project" value="TreeGrafter"/>
</dbReference>
<dbReference type="AlphaFoldDB" id="A0A7E4USA1"/>
<keyword evidence="12" id="KW-1185">Reference proteome</keyword>
<dbReference type="Pfam" id="PF05064">
    <property type="entry name" value="Nsp1_C"/>
    <property type="match status" value="1"/>
</dbReference>
<keyword evidence="8" id="KW-0539">Nucleus</keyword>
<organism evidence="12 13">
    <name type="scientific">Panagrellus redivivus</name>
    <name type="common">Microworm</name>
    <dbReference type="NCBI Taxonomy" id="6233"/>
    <lineage>
        <taxon>Eukaryota</taxon>
        <taxon>Metazoa</taxon>
        <taxon>Ecdysozoa</taxon>
        <taxon>Nematoda</taxon>
        <taxon>Chromadorea</taxon>
        <taxon>Rhabditida</taxon>
        <taxon>Tylenchina</taxon>
        <taxon>Panagrolaimomorpha</taxon>
        <taxon>Panagrolaimoidea</taxon>
        <taxon>Panagrolaimidae</taxon>
        <taxon>Panagrellus</taxon>
    </lineage>
</organism>
<evidence type="ECO:0000313" key="12">
    <source>
        <dbReference type="Proteomes" id="UP000492821"/>
    </source>
</evidence>
<accession>A0A7E4USA1</accession>
<evidence type="ECO:0000313" key="13">
    <source>
        <dbReference type="WBParaSite" id="Pan_g11918.t1"/>
    </source>
</evidence>
<evidence type="ECO:0000256" key="1">
    <source>
        <dbReference type="ARBA" id="ARBA00004567"/>
    </source>
</evidence>
<keyword evidence="6" id="KW-0811">Translocation</keyword>
<evidence type="ECO:0000259" key="11">
    <source>
        <dbReference type="Pfam" id="PF05064"/>
    </source>
</evidence>
<dbReference type="PANTHER" id="PTHR12084:SF0">
    <property type="entry name" value="NUCLEAR PORE GLYCOPROTEIN P62"/>
    <property type="match status" value="1"/>
</dbReference>
<dbReference type="GO" id="GO:0051028">
    <property type="term" value="P:mRNA transport"/>
    <property type="evidence" value="ECO:0007669"/>
    <property type="project" value="UniProtKB-KW"/>
</dbReference>
<dbReference type="Pfam" id="PF13634">
    <property type="entry name" value="Nucleoporin_FG"/>
    <property type="match status" value="1"/>
</dbReference>
<proteinExistence type="inferred from homology"/>
<evidence type="ECO:0000256" key="9">
    <source>
        <dbReference type="SAM" id="Coils"/>
    </source>
</evidence>
<protein>
    <submittedName>
        <fullName evidence="13">Nsp1_C domain-containing protein</fullName>
    </submittedName>
</protein>
<evidence type="ECO:0000256" key="2">
    <source>
        <dbReference type="ARBA" id="ARBA00005911"/>
    </source>
</evidence>
<dbReference type="Gene3D" id="1.20.5.170">
    <property type="match status" value="1"/>
</dbReference>
<comment type="similarity">
    <text evidence="2">Belongs to the nucleoporin NSP1/NUP62 family.</text>
</comment>
<dbReference type="InterPro" id="IPR025574">
    <property type="entry name" value="Nucleoporin_FG_rpt"/>
</dbReference>
<dbReference type="PANTHER" id="PTHR12084">
    <property type="entry name" value="NUCLEAR PORE GLYCOPROTEIN P62-RELATED"/>
    <property type="match status" value="1"/>
</dbReference>
<dbReference type="InterPro" id="IPR007758">
    <property type="entry name" value="Nucleoporin_NSP1_C"/>
</dbReference>
<evidence type="ECO:0000256" key="3">
    <source>
        <dbReference type="ARBA" id="ARBA00022448"/>
    </source>
</evidence>
<sequence length="373" mass="37929">MSLFGSNTSATSTPSKPLFGGNTALFGSTNVATPPGSNSLFGAAPAAASTPLKPAGSGGLFGSTPASTTSTTTPATGGLFGGGTTTTTTTAPTTGTLFGATSTPQPATGASTLFGATSTPASTAATTGGLFGAKPATTTTSSTLGLGLGVTPAPIGGGSLTLGTAPAATTAPANGTGITASSSGMNFTDFNALLQQLTNEFEDLNHQFVEDVSVLNNYDQLLRDNSKTLIALNDEISKLEQSKSRCTTESDGVNAQLKDITDLVSSLEKELGIADADANLTDCAKNSDANRQHIMKMFLAADAVMQHLEEDVDNLKQQVDALGKLSTVDGTAGNAESFDDIRQILVNQMEQLVYVDKQSEELGQKLLTVRGKI</sequence>
<dbReference type="WBParaSite" id="Pan_g11918.t1">
    <property type="protein sequence ID" value="Pan_g11918.t1"/>
    <property type="gene ID" value="Pan_g11918"/>
</dbReference>
<reference evidence="13" key="2">
    <citation type="submission" date="2020-10" db="UniProtKB">
        <authorList>
            <consortium name="WormBaseParasite"/>
        </authorList>
    </citation>
    <scope>IDENTIFICATION</scope>
</reference>
<keyword evidence="4" id="KW-0509">mRNA transport</keyword>
<name>A0A7E4USA1_PANRE</name>
<dbReference type="GO" id="GO:0005543">
    <property type="term" value="F:phospholipid binding"/>
    <property type="evidence" value="ECO:0007669"/>
    <property type="project" value="TreeGrafter"/>
</dbReference>